<dbReference type="InterPro" id="IPR013735">
    <property type="entry name" value="TF_NusA_N"/>
</dbReference>
<evidence type="ECO:0000259" key="9">
    <source>
        <dbReference type="SMART" id="SM00316"/>
    </source>
</evidence>
<feature type="domain" description="S1 motif" evidence="9">
    <location>
        <begin position="133"/>
        <end position="199"/>
    </location>
</feature>
<dbReference type="InterPro" id="IPR003029">
    <property type="entry name" value="S1_domain"/>
</dbReference>
<dbReference type="AlphaFoldDB" id="A0A1P8Q471"/>
<evidence type="ECO:0000259" key="10">
    <source>
        <dbReference type="SMART" id="SM00322"/>
    </source>
</evidence>
<dbReference type="STRING" id="1847728.BTM29_08745"/>
<keyword evidence="5 7" id="KW-0805">Transcription regulation</keyword>
<proteinExistence type="inferred from homology"/>
<dbReference type="FunFam" id="3.30.1480.10:FF:000002">
    <property type="entry name" value="Transcription termination/antitermination protein NusA"/>
    <property type="match status" value="1"/>
</dbReference>
<dbReference type="Gene3D" id="3.30.1480.10">
    <property type="entry name" value="NusA, N-terminal domain"/>
    <property type="match status" value="1"/>
</dbReference>
<protein>
    <recommendedName>
        <fullName evidence="7">Transcription termination/antitermination protein NusA</fullName>
    </recommendedName>
</protein>
<evidence type="ECO:0000256" key="2">
    <source>
        <dbReference type="ARBA" id="ARBA00022490"/>
    </source>
</evidence>
<dbReference type="InterPro" id="IPR025249">
    <property type="entry name" value="TF_NusA_KH_1st"/>
</dbReference>
<dbReference type="Proteomes" id="UP000187499">
    <property type="component" value="Chromosome"/>
</dbReference>
<dbReference type="GO" id="GO:0005829">
    <property type="term" value="C:cytosol"/>
    <property type="evidence" value="ECO:0007669"/>
    <property type="project" value="TreeGrafter"/>
</dbReference>
<dbReference type="GO" id="GO:0006353">
    <property type="term" value="P:DNA-templated transcription termination"/>
    <property type="evidence" value="ECO:0007669"/>
    <property type="project" value="UniProtKB-UniRule"/>
</dbReference>
<dbReference type="PANTHER" id="PTHR22648:SF0">
    <property type="entry name" value="TRANSCRIPTION TERMINATION_ANTITERMINATION PROTEIN NUSA"/>
    <property type="match status" value="1"/>
</dbReference>
<keyword evidence="2 7" id="KW-0963">Cytoplasm</keyword>
<evidence type="ECO:0000256" key="8">
    <source>
        <dbReference type="SAM" id="MobiDB-lite"/>
    </source>
</evidence>
<dbReference type="EMBL" id="CP019323">
    <property type="protein sequence ID" value="APX72633.1"/>
    <property type="molecule type" value="Genomic_DNA"/>
</dbReference>
<dbReference type="Gene3D" id="2.40.50.140">
    <property type="entry name" value="Nucleic acid-binding proteins"/>
    <property type="match status" value="1"/>
</dbReference>
<dbReference type="InterPro" id="IPR004087">
    <property type="entry name" value="KH_dom"/>
</dbReference>
<evidence type="ECO:0000256" key="6">
    <source>
        <dbReference type="ARBA" id="ARBA00023163"/>
    </source>
</evidence>
<dbReference type="CDD" id="cd04455">
    <property type="entry name" value="S1_NusA"/>
    <property type="match status" value="1"/>
</dbReference>
<dbReference type="Pfam" id="PF08529">
    <property type="entry name" value="NusA_N"/>
    <property type="match status" value="1"/>
</dbReference>
<dbReference type="CDD" id="cd02134">
    <property type="entry name" value="KH-II_NusA_rpt1"/>
    <property type="match status" value="1"/>
</dbReference>
<dbReference type="InterPro" id="IPR036555">
    <property type="entry name" value="NusA_N_sf"/>
</dbReference>
<comment type="function">
    <text evidence="7">Participates in both transcription termination and antitermination.</text>
</comment>
<dbReference type="KEGG" id="lalw:BTM29_08745"/>
<dbReference type="PROSITE" id="PS50084">
    <property type="entry name" value="KH_TYPE_1"/>
    <property type="match status" value="1"/>
</dbReference>
<dbReference type="InterPro" id="IPR010213">
    <property type="entry name" value="TF_NusA"/>
</dbReference>
<dbReference type="InterPro" id="IPR058582">
    <property type="entry name" value="KH_NusA_2nd"/>
</dbReference>
<comment type="similarity">
    <text evidence="7">Belongs to the NusA family.</text>
</comment>
<dbReference type="PANTHER" id="PTHR22648">
    <property type="entry name" value="TRANSCRIPTION TERMINATION FACTOR NUSA"/>
    <property type="match status" value="1"/>
</dbReference>
<keyword evidence="3 7" id="KW-0889">Transcription antitermination</keyword>
<evidence type="ECO:0000256" key="4">
    <source>
        <dbReference type="ARBA" id="ARBA00022884"/>
    </source>
</evidence>
<dbReference type="HAMAP" id="MF_00945_B">
    <property type="entry name" value="NusA_B"/>
    <property type="match status" value="1"/>
</dbReference>
<dbReference type="FunFam" id="3.30.300.20:FF:000005">
    <property type="entry name" value="Transcription termination/antitermination protein NusA"/>
    <property type="match status" value="1"/>
</dbReference>
<dbReference type="GO" id="GO:0003700">
    <property type="term" value="F:DNA-binding transcription factor activity"/>
    <property type="evidence" value="ECO:0007669"/>
    <property type="project" value="InterPro"/>
</dbReference>
<comment type="subunit">
    <text evidence="7">Monomer. Binds directly to the core enzyme of the DNA-dependent RNA polymerase and to nascent RNA.</text>
</comment>
<accession>A0A1P8Q471</accession>
<dbReference type="InterPro" id="IPR030842">
    <property type="entry name" value="TF_NusA_bacterial"/>
</dbReference>
<feature type="compositionally biased region" description="Basic and acidic residues" evidence="8">
    <location>
        <begin position="359"/>
        <end position="388"/>
    </location>
</feature>
<evidence type="ECO:0000256" key="5">
    <source>
        <dbReference type="ARBA" id="ARBA00023015"/>
    </source>
</evidence>
<dbReference type="SUPFAM" id="SSF54814">
    <property type="entry name" value="Prokaryotic type KH domain (KH-domain type II)"/>
    <property type="match status" value="2"/>
</dbReference>
<comment type="subcellular location">
    <subcellularLocation>
        <location evidence="7">Cytoplasm</location>
    </subcellularLocation>
</comment>
<evidence type="ECO:0000256" key="1">
    <source>
        <dbReference type="ARBA" id="ARBA00022472"/>
    </source>
</evidence>
<dbReference type="InterPro" id="IPR015946">
    <property type="entry name" value="KH_dom-like_a/b"/>
</dbReference>
<feature type="domain" description="K Homology" evidence="10">
    <location>
        <begin position="229"/>
        <end position="302"/>
    </location>
</feature>
<evidence type="ECO:0000256" key="3">
    <source>
        <dbReference type="ARBA" id="ARBA00022814"/>
    </source>
</evidence>
<dbReference type="SUPFAM" id="SSF69705">
    <property type="entry name" value="Transcription factor NusA, N-terminal domain"/>
    <property type="match status" value="1"/>
</dbReference>
<evidence type="ECO:0000313" key="12">
    <source>
        <dbReference type="Proteomes" id="UP000187499"/>
    </source>
</evidence>
<sequence length="395" mass="44175">MSKEMVDALDALETEKGIKKEYVIESLEAALVAAYKRNYNQAQNVEVEFDAKKGNIHVYAVKEVVEEVADERLEISLAAALKKSKGYELGDHVREEVTPKDFGRIAAQTAKQVIMQRVREAERDIIYNEYSQYEHEIIQGIVERSDSRFVYINFGKIEAVMAKSDQMPGEVYNSRDRIRVYVTKVENATKGPQVFVSRTDPGLVKRLFEQEVPEIYDGTVEIVSIAREAGDRTKMAVKSDNADIDPVGTCVGPKGSRVQAVVDELNGENIDVVPYVDDPIDFIANALNPAEVIAVQFDGNDKKQCIVIVPDYHLSLAIGKKGQNARLAAKLTGYKIDIKPESQVEFVDDNDQDVDIDDIDKKLDTDKEQSVDTDKSVKKDTDVDKTVDTDTDSQD</sequence>
<dbReference type="GO" id="GO:0031564">
    <property type="term" value="P:transcription antitermination"/>
    <property type="evidence" value="ECO:0007669"/>
    <property type="project" value="UniProtKB-UniRule"/>
</dbReference>
<gene>
    <name evidence="7" type="primary">nusA</name>
    <name evidence="11" type="ORF">BTM29_08745</name>
</gene>
<dbReference type="RefSeq" id="WP_076616241.1">
    <property type="nucleotide sequence ID" value="NZ_CP019323.1"/>
</dbReference>
<dbReference type="FunFam" id="2.40.50.140:FF:000058">
    <property type="entry name" value="Transcription termination/antitermination protein NusA"/>
    <property type="match status" value="1"/>
</dbReference>
<evidence type="ECO:0000313" key="11">
    <source>
        <dbReference type="EMBL" id="APX72633.1"/>
    </source>
</evidence>
<keyword evidence="4 7" id="KW-0694">RNA-binding</keyword>
<keyword evidence="6 7" id="KW-0804">Transcription</keyword>
<dbReference type="Pfam" id="PF00575">
    <property type="entry name" value="S1"/>
    <property type="match status" value="1"/>
</dbReference>
<feature type="region of interest" description="Disordered" evidence="8">
    <location>
        <begin position="359"/>
        <end position="395"/>
    </location>
</feature>
<reference evidence="12" key="1">
    <citation type="submission" date="2016-12" db="EMBL/GenBank/DDBJ databases">
        <authorList>
            <person name="Jung M.Y."/>
            <person name="Lee S.H."/>
        </authorList>
    </citation>
    <scope>NUCLEOTIDE SEQUENCE [LARGE SCALE GENOMIC DNA]</scope>
    <source>
        <strain evidence="12">WiKim39</strain>
    </source>
</reference>
<dbReference type="FunFam" id="3.30.300.20:FF:000002">
    <property type="entry name" value="Transcription termination/antitermination protein NusA"/>
    <property type="match status" value="1"/>
</dbReference>
<dbReference type="Pfam" id="PF26594">
    <property type="entry name" value="KH_NusA_2nd"/>
    <property type="match status" value="1"/>
</dbReference>
<dbReference type="InterPro" id="IPR009019">
    <property type="entry name" value="KH_sf_prok-type"/>
</dbReference>
<evidence type="ECO:0000256" key="7">
    <source>
        <dbReference type="HAMAP-Rule" id="MF_00945"/>
    </source>
</evidence>
<dbReference type="Pfam" id="PF13184">
    <property type="entry name" value="KH_NusA_1st"/>
    <property type="match status" value="1"/>
</dbReference>
<name>A0A1P8Q471_9LACO</name>
<dbReference type="GO" id="GO:0003723">
    <property type="term" value="F:RNA binding"/>
    <property type="evidence" value="ECO:0007669"/>
    <property type="project" value="UniProtKB-UniRule"/>
</dbReference>
<dbReference type="CDD" id="cd22529">
    <property type="entry name" value="KH-II_NusA_rpt2"/>
    <property type="match status" value="1"/>
</dbReference>
<dbReference type="SMART" id="SM00322">
    <property type="entry name" value="KH"/>
    <property type="match status" value="2"/>
</dbReference>
<keyword evidence="1 7" id="KW-0806">Transcription termination</keyword>
<dbReference type="OrthoDB" id="9807233at2"/>
<feature type="domain" description="K Homology" evidence="10">
    <location>
        <begin position="303"/>
        <end position="364"/>
    </location>
</feature>
<dbReference type="SMART" id="SM00316">
    <property type="entry name" value="S1"/>
    <property type="match status" value="1"/>
</dbReference>
<dbReference type="InterPro" id="IPR012340">
    <property type="entry name" value="NA-bd_OB-fold"/>
</dbReference>
<keyword evidence="12" id="KW-1185">Reference proteome</keyword>
<dbReference type="Gene3D" id="3.30.300.20">
    <property type="match status" value="2"/>
</dbReference>
<dbReference type="SUPFAM" id="SSF50249">
    <property type="entry name" value="Nucleic acid-binding proteins"/>
    <property type="match status" value="1"/>
</dbReference>
<dbReference type="NCBIfam" id="TIGR01953">
    <property type="entry name" value="NusA"/>
    <property type="match status" value="1"/>
</dbReference>
<organism evidence="11 12">
    <name type="scientific">Companilactobacillus allii</name>
    <dbReference type="NCBI Taxonomy" id="1847728"/>
    <lineage>
        <taxon>Bacteria</taxon>
        <taxon>Bacillati</taxon>
        <taxon>Bacillota</taxon>
        <taxon>Bacilli</taxon>
        <taxon>Lactobacillales</taxon>
        <taxon>Lactobacillaceae</taxon>
        <taxon>Companilactobacillus</taxon>
    </lineage>
</organism>